<dbReference type="InterPro" id="IPR003593">
    <property type="entry name" value="AAA+_ATPase"/>
</dbReference>
<gene>
    <name evidence="10 15" type="primary">recA</name>
    <name evidence="15" type="ORF">VVD49_05825</name>
</gene>
<dbReference type="SUPFAM" id="SSF52540">
    <property type="entry name" value="P-loop containing nucleoside triphosphate hydrolases"/>
    <property type="match status" value="1"/>
</dbReference>
<dbReference type="CDD" id="cd00983">
    <property type="entry name" value="RecA"/>
    <property type="match status" value="1"/>
</dbReference>
<evidence type="ECO:0000256" key="8">
    <source>
        <dbReference type="ARBA" id="ARBA00023204"/>
    </source>
</evidence>
<comment type="caution">
    <text evidence="15">The sequence shown here is derived from an EMBL/GenBank/DDBJ whole genome shotgun (WGS) entry which is preliminary data.</text>
</comment>
<evidence type="ECO:0000256" key="12">
    <source>
        <dbReference type="RuleBase" id="RU004527"/>
    </source>
</evidence>
<keyword evidence="3 10" id="KW-0547">Nucleotide-binding</keyword>
<dbReference type="Proteomes" id="UP001331561">
    <property type="component" value="Unassembled WGS sequence"/>
</dbReference>
<dbReference type="SMART" id="SM00382">
    <property type="entry name" value="AAA"/>
    <property type="match status" value="1"/>
</dbReference>
<keyword evidence="8 10" id="KW-0234">DNA repair</keyword>
<dbReference type="InterPro" id="IPR020588">
    <property type="entry name" value="RecA_ATP-bd"/>
</dbReference>
<dbReference type="SUPFAM" id="SSF54752">
    <property type="entry name" value="RecA protein, C-terminal domain"/>
    <property type="match status" value="1"/>
</dbReference>
<dbReference type="InterPro" id="IPR023400">
    <property type="entry name" value="RecA_C_sf"/>
</dbReference>
<evidence type="ECO:0000313" key="15">
    <source>
        <dbReference type="EMBL" id="MEC5385232.1"/>
    </source>
</evidence>
<feature type="binding site" evidence="10">
    <location>
        <begin position="66"/>
        <end position="73"/>
    </location>
    <ligand>
        <name>ATP</name>
        <dbReference type="ChEBI" id="CHEBI:30616"/>
    </ligand>
</feature>
<dbReference type="InterPro" id="IPR027417">
    <property type="entry name" value="P-loop_NTPase"/>
</dbReference>
<evidence type="ECO:0000256" key="4">
    <source>
        <dbReference type="ARBA" id="ARBA00022763"/>
    </source>
</evidence>
<name>A0ABU6JZX2_9RHOO</name>
<evidence type="ECO:0000256" key="2">
    <source>
        <dbReference type="ARBA" id="ARBA00015553"/>
    </source>
</evidence>
<comment type="subcellular location">
    <subcellularLocation>
        <location evidence="10">Cytoplasm</location>
    </subcellularLocation>
</comment>
<dbReference type="Pfam" id="PF21096">
    <property type="entry name" value="RecA_C"/>
    <property type="match status" value="1"/>
</dbReference>
<reference evidence="15 16" key="1">
    <citation type="submission" date="2024-01" db="EMBL/GenBank/DDBJ databases">
        <title>Uliginosibacterium soil sp. nov.</title>
        <authorList>
            <person name="Lv Y."/>
        </authorList>
    </citation>
    <scope>NUCLEOTIDE SEQUENCE [LARGE SCALE GENOMIC DNA]</scope>
    <source>
        <strain evidence="15 16">H3</strain>
    </source>
</reference>
<proteinExistence type="inferred from homology"/>
<evidence type="ECO:0000259" key="13">
    <source>
        <dbReference type="PROSITE" id="PS50162"/>
    </source>
</evidence>
<evidence type="ECO:0000256" key="11">
    <source>
        <dbReference type="RuleBase" id="RU000526"/>
    </source>
</evidence>
<feature type="domain" description="RecA family profile 2" evidence="14">
    <location>
        <begin position="200"/>
        <end position="273"/>
    </location>
</feature>
<dbReference type="PROSITE" id="PS50163">
    <property type="entry name" value="RECA_3"/>
    <property type="match status" value="1"/>
</dbReference>
<dbReference type="InterPro" id="IPR020584">
    <property type="entry name" value="DNA_recomb/repair_RecA_CS"/>
</dbReference>
<sequence length="337" mass="36289">MDDNKAKALTAALAQIEKQFGKGSIMRLGDGEVVSDIEAISTGSLGLDIALGIGGLPRGRVVEIYGPESSGKTTLTLQVIAELQKMGGTAAFIDAEHALDVTYAQKLGVNVGELLISQPDTGEQALEIADMLVRSGGVDMVVIDSVAALTPKAEIEGEMGDQLPGLQARLMSQALRKLTANIKRTNTLVIFINQIRMKIGVMFGSPETTTGGNALKFYASVRLDIRRTGTIKKNDEVIGSETKVKVVKNKVSPPFKEAHFDILYGAGISREGEIVDMGVEHKFVDKSGAWYAYNGEKIGQGKDNARDFLREHPEMAREIENKIRDAVGVKTMQAIAE</sequence>
<evidence type="ECO:0000256" key="9">
    <source>
        <dbReference type="ARBA" id="ARBA00025580"/>
    </source>
</evidence>
<comment type="function">
    <text evidence="9 10">Can catalyze the hydrolysis of ATP in the presence of single-stranded DNA, the ATP-dependent uptake of single-stranded DNA by duplex DNA, and the ATP-dependent hybridization of homologous single-stranded DNAs. It interacts with LexA causing its activation and leading to its autocatalytic cleavage.</text>
</comment>
<dbReference type="Pfam" id="PF00154">
    <property type="entry name" value="RecA_N"/>
    <property type="match status" value="1"/>
</dbReference>
<protein>
    <recommendedName>
        <fullName evidence="2 10">Protein RecA</fullName>
    </recommendedName>
    <alternativeName>
        <fullName evidence="10 11">Recombinase A</fullName>
    </alternativeName>
</protein>
<dbReference type="RefSeq" id="WP_327598192.1">
    <property type="nucleotide sequence ID" value="NZ_JAYXHS010000001.1"/>
</dbReference>
<dbReference type="PROSITE" id="PS50162">
    <property type="entry name" value="RECA_2"/>
    <property type="match status" value="1"/>
</dbReference>
<dbReference type="InterPro" id="IPR020587">
    <property type="entry name" value="RecA_monomer-monomer_interface"/>
</dbReference>
<evidence type="ECO:0000256" key="10">
    <source>
        <dbReference type="HAMAP-Rule" id="MF_00268"/>
    </source>
</evidence>
<dbReference type="InterPro" id="IPR013765">
    <property type="entry name" value="DNA_recomb/repair_RecA"/>
</dbReference>
<dbReference type="HAMAP" id="MF_00268">
    <property type="entry name" value="RecA"/>
    <property type="match status" value="1"/>
</dbReference>
<dbReference type="PROSITE" id="PS00321">
    <property type="entry name" value="RECA_1"/>
    <property type="match status" value="1"/>
</dbReference>
<evidence type="ECO:0000256" key="6">
    <source>
        <dbReference type="ARBA" id="ARBA00023125"/>
    </source>
</evidence>
<evidence type="ECO:0000256" key="1">
    <source>
        <dbReference type="ARBA" id="ARBA00009391"/>
    </source>
</evidence>
<dbReference type="InterPro" id="IPR049261">
    <property type="entry name" value="RecA-like_C"/>
</dbReference>
<dbReference type="EMBL" id="JAYXHS010000001">
    <property type="protein sequence ID" value="MEC5385232.1"/>
    <property type="molecule type" value="Genomic_DNA"/>
</dbReference>
<keyword evidence="7 10" id="KW-0233">DNA recombination</keyword>
<dbReference type="PANTHER" id="PTHR45900:SF1">
    <property type="entry name" value="MITOCHONDRIAL DNA REPAIR PROTEIN RECA HOMOLOG-RELATED"/>
    <property type="match status" value="1"/>
</dbReference>
<comment type="similarity">
    <text evidence="1 10 12">Belongs to the RecA family.</text>
</comment>
<evidence type="ECO:0000256" key="7">
    <source>
        <dbReference type="ARBA" id="ARBA00023172"/>
    </source>
</evidence>
<keyword evidence="4 10" id="KW-0227">DNA damage</keyword>
<dbReference type="PANTHER" id="PTHR45900">
    <property type="entry name" value="RECA"/>
    <property type="match status" value="1"/>
</dbReference>
<keyword evidence="5 10" id="KW-0067">ATP-binding</keyword>
<evidence type="ECO:0000256" key="5">
    <source>
        <dbReference type="ARBA" id="ARBA00022840"/>
    </source>
</evidence>
<organism evidence="15 16">
    <name type="scientific">Uliginosibacterium silvisoli</name>
    <dbReference type="NCBI Taxonomy" id="3114758"/>
    <lineage>
        <taxon>Bacteria</taxon>
        <taxon>Pseudomonadati</taxon>
        <taxon>Pseudomonadota</taxon>
        <taxon>Betaproteobacteria</taxon>
        <taxon>Rhodocyclales</taxon>
        <taxon>Zoogloeaceae</taxon>
        <taxon>Uliginosibacterium</taxon>
    </lineage>
</organism>
<keyword evidence="10" id="KW-0963">Cytoplasm</keyword>
<keyword evidence="6 10" id="KW-0238">DNA-binding</keyword>
<evidence type="ECO:0000313" key="16">
    <source>
        <dbReference type="Proteomes" id="UP001331561"/>
    </source>
</evidence>
<keyword evidence="10 11" id="KW-0742">SOS response</keyword>
<dbReference type="NCBIfam" id="TIGR02012">
    <property type="entry name" value="tigrfam_recA"/>
    <property type="match status" value="1"/>
</dbReference>
<dbReference type="PRINTS" id="PR00142">
    <property type="entry name" value="RECA"/>
</dbReference>
<evidence type="ECO:0000256" key="3">
    <source>
        <dbReference type="ARBA" id="ARBA00022741"/>
    </source>
</evidence>
<evidence type="ECO:0000259" key="14">
    <source>
        <dbReference type="PROSITE" id="PS50163"/>
    </source>
</evidence>
<dbReference type="Gene3D" id="3.40.50.300">
    <property type="entry name" value="P-loop containing nucleotide triphosphate hydrolases"/>
    <property type="match status" value="1"/>
</dbReference>
<feature type="domain" description="RecA family profile 1" evidence="13">
    <location>
        <begin position="36"/>
        <end position="195"/>
    </location>
</feature>
<dbReference type="InterPro" id="IPR049428">
    <property type="entry name" value="RecA-like_N"/>
</dbReference>
<keyword evidence="16" id="KW-1185">Reference proteome</keyword>
<accession>A0ABU6JZX2</accession>